<dbReference type="Proteomes" id="UP001501565">
    <property type="component" value="Unassembled WGS sequence"/>
</dbReference>
<evidence type="ECO:0000313" key="2">
    <source>
        <dbReference type="EMBL" id="GAA3928691.1"/>
    </source>
</evidence>
<dbReference type="GO" id="GO:0016787">
    <property type="term" value="F:hydrolase activity"/>
    <property type="evidence" value="ECO:0007669"/>
    <property type="project" value="UniProtKB-KW"/>
</dbReference>
<dbReference type="RefSeq" id="WP_344799024.1">
    <property type="nucleotide sequence ID" value="NZ_BAABBN010000007.1"/>
</dbReference>
<dbReference type="PANTHER" id="PTHR43798">
    <property type="entry name" value="MONOACYLGLYCEROL LIPASE"/>
    <property type="match status" value="1"/>
</dbReference>
<sequence>MEFLGRDNLHRLSHQMRSYLGGLTLKQLDVGTQRYRYLDSGPAHHKETILFLHGLSGNKTQWRSLMNIFSGKYRVIAFDVPGLCTSLKTASDQYDFKTLANEVDAFVNALALEDFHLFGHSLGASVGVVYAGRNGHKLSSLTLCSVVAIDNSVTEDGLGLTPFAEFKKLMMFNTVEDFSRLSDRLFYAPPKAPDAVLKYSMKEVLKQRQFYVQLLSDLNDSAQLVQRALPFIDCPCLVLKGSDDYFFSPRSEALLNRRVKNLTFRTLDCCGHIPHLEKPRDLSALYGLFLNSVNVD</sequence>
<accession>A0ABP7MU20</accession>
<dbReference type="InterPro" id="IPR029058">
    <property type="entry name" value="AB_hydrolase_fold"/>
</dbReference>
<feature type="domain" description="AB hydrolase-1" evidence="1">
    <location>
        <begin position="48"/>
        <end position="279"/>
    </location>
</feature>
<keyword evidence="3" id="KW-1185">Reference proteome</keyword>
<dbReference type="Pfam" id="PF00561">
    <property type="entry name" value="Abhydrolase_1"/>
    <property type="match status" value="1"/>
</dbReference>
<reference evidence="3" key="1">
    <citation type="journal article" date="2019" name="Int. J. Syst. Evol. Microbiol.">
        <title>The Global Catalogue of Microorganisms (GCM) 10K type strain sequencing project: providing services to taxonomists for standard genome sequencing and annotation.</title>
        <authorList>
            <consortium name="The Broad Institute Genomics Platform"/>
            <consortium name="The Broad Institute Genome Sequencing Center for Infectious Disease"/>
            <person name="Wu L."/>
            <person name="Ma J."/>
        </authorList>
    </citation>
    <scope>NUCLEOTIDE SEQUENCE [LARGE SCALE GENOMIC DNA]</scope>
    <source>
        <strain evidence="3">JCM 17551</strain>
    </source>
</reference>
<name>A0ABP7MU20_9GAMM</name>
<organism evidence="2 3">
    <name type="scientific">Litoribacillus peritrichatus</name>
    <dbReference type="NCBI Taxonomy" id="718191"/>
    <lineage>
        <taxon>Bacteria</taxon>
        <taxon>Pseudomonadati</taxon>
        <taxon>Pseudomonadota</taxon>
        <taxon>Gammaproteobacteria</taxon>
        <taxon>Oceanospirillales</taxon>
        <taxon>Oceanospirillaceae</taxon>
        <taxon>Litoribacillus</taxon>
    </lineage>
</organism>
<dbReference type="Gene3D" id="3.40.50.1820">
    <property type="entry name" value="alpha/beta hydrolase"/>
    <property type="match status" value="1"/>
</dbReference>
<proteinExistence type="predicted"/>
<dbReference type="InterPro" id="IPR050266">
    <property type="entry name" value="AB_hydrolase_sf"/>
</dbReference>
<evidence type="ECO:0000313" key="3">
    <source>
        <dbReference type="Proteomes" id="UP001501565"/>
    </source>
</evidence>
<dbReference type="InterPro" id="IPR000073">
    <property type="entry name" value="AB_hydrolase_1"/>
</dbReference>
<comment type="caution">
    <text evidence="2">The sequence shown here is derived from an EMBL/GenBank/DDBJ whole genome shotgun (WGS) entry which is preliminary data.</text>
</comment>
<protein>
    <submittedName>
        <fullName evidence="2">Alpha/beta fold hydrolase</fullName>
    </submittedName>
</protein>
<gene>
    <name evidence="2" type="ORF">GCM10022277_26530</name>
</gene>
<evidence type="ECO:0000259" key="1">
    <source>
        <dbReference type="Pfam" id="PF00561"/>
    </source>
</evidence>
<keyword evidence="2" id="KW-0378">Hydrolase</keyword>
<dbReference type="EMBL" id="BAABBN010000007">
    <property type="protein sequence ID" value="GAA3928691.1"/>
    <property type="molecule type" value="Genomic_DNA"/>
</dbReference>
<dbReference type="PANTHER" id="PTHR43798:SF33">
    <property type="entry name" value="HYDROLASE, PUTATIVE (AFU_ORTHOLOGUE AFUA_2G14860)-RELATED"/>
    <property type="match status" value="1"/>
</dbReference>
<dbReference type="SUPFAM" id="SSF53474">
    <property type="entry name" value="alpha/beta-Hydrolases"/>
    <property type="match status" value="1"/>
</dbReference>